<gene>
    <name evidence="7" type="ORF">AN963_02610</name>
</gene>
<keyword evidence="8" id="KW-1185">Reference proteome</keyword>
<dbReference type="Pfam" id="PF14464">
    <property type="entry name" value="Prok-JAB"/>
    <property type="match status" value="1"/>
</dbReference>
<dbReference type="PANTHER" id="PTHR34858">
    <property type="entry name" value="CYSO-CYSTEINE PEPTIDASE"/>
    <property type="match status" value="1"/>
</dbReference>
<evidence type="ECO:0000256" key="1">
    <source>
        <dbReference type="ARBA" id="ARBA00022670"/>
    </source>
</evidence>
<keyword evidence="4" id="KW-0862">Zinc</keyword>
<organism evidence="7 8">
    <name type="scientific">Brevibacillus choshinensis</name>
    <dbReference type="NCBI Taxonomy" id="54911"/>
    <lineage>
        <taxon>Bacteria</taxon>
        <taxon>Bacillati</taxon>
        <taxon>Bacillota</taxon>
        <taxon>Bacilli</taxon>
        <taxon>Bacillales</taxon>
        <taxon>Paenibacillaceae</taxon>
        <taxon>Brevibacillus</taxon>
    </lineage>
</organism>
<accession>A0ABR5NEX1</accession>
<keyword evidence="3" id="KW-0378">Hydrolase</keyword>
<dbReference type="Gene3D" id="3.40.140.10">
    <property type="entry name" value="Cytidine Deaminase, domain 2"/>
    <property type="match status" value="1"/>
</dbReference>
<keyword evidence="1" id="KW-0645">Protease</keyword>
<evidence type="ECO:0000313" key="7">
    <source>
        <dbReference type="EMBL" id="KQL50086.1"/>
    </source>
</evidence>
<name>A0ABR5NEX1_BRECH</name>
<keyword evidence="5" id="KW-0482">Metalloprotease</keyword>
<keyword evidence="2" id="KW-0479">Metal-binding</keyword>
<dbReference type="EMBL" id="LJJB01000007">
    <property type="protein sequence ID" value="KQL50086.1"/>
    <property type="molecule type" value="Genomic_DNA"/>
</dbReference>
<dbReference type="CDD" id="cd08070">
    <property type="entry name" value="MPN_like"/>
    <property type="match status" value="1"/>
</dbReference>
<evidence type="ECO:0000256" key="3">
    <source>
        <dbReference type="ARBA" id="ARBA00022801"/>
    </source>
</evidence>
<evidence type="ECO:0000313" key="8">
    <source>
        <dbReference type="Proteomes" id="UP000051063"/>
    </source>
</evidence>
<dbReference type="InterPro" id="IPR051929">
    <property type="entry name" value="VirAsm_ModProt"/>
</dbReference>
<dbReference type="InterPro" id="IPR037518">
    <property type="entry name" value="MPN"/>
</dbReference>
<dbReference type="PANTHER" id="PTHR34858:SF1">
    <property type="entry name" value="CYSO-CYSTEINE PEPTIDASE"/>
    <property type="match status" value="1"/>
</dbReference>
<comment type="caution">
    <text evidence="7">The sequence shown here is derived from an EMBL/GenBank/DDBJ whole genome shotgun (WGS) entry which is preliminary data.</text>
</comment>
<evidence type="ECO:0000259" key="6">
    <source>
        <dbReference type="PROSITE" id="PS50249"/>
    </source>
</evidence>
<sequence length="120" mass="13500">MLNHCLAEQPFEACGLLSGKYGRAETLWKMANVDRSPDSFAMDSRQIQQVFHLISKRGEQLVGIYHSHPTAPPYPSMEDIAYASYTNVAYLILSLAGTQPALRCFNIRGIHAIPQRFVLF</sequence>
<dbReference type="Proteomes" id="UP000051063">
    <property type="component" value="Unassembled WGS sequence"/>
</dbReference>
<proteinExistence type="predicted"/>
<evidence type="ECO:0000256" key="4">
    <source>
        <dbReference type="ARBA" id="ARBA00022833"/>
    </source>
</evidence>
<dbReference type="SUPFAM" id="SSF102712">
    <property type="entry name" value="JAB1/MPN domain"/>
    <property type="match status" value="1"/>
</dbReference>
<dbReference type="InterPro" id="IPR028090">
    <property type="entry name" value="JAB_dom_prok"/>
</dbReference>
<dbReference type="PROSITE" id="PS50249">
    <property type="entry name" value="MPN"/>
    <property type="match status" value="1"/>
</dbReference>
<feature type="domain" description="MPN" evidence="6">
    <location>
        <begin position="1"/>
        <end position="111"/>
    </location>
</feature>
<evidence type="ECO:0000256" key="5">
    <source>
        <dbReference type="ARBA" id="ARBA00023049"/>
    </source>
</evidence>
<reference evidence="7 8" key="1">
    <citation type="submission" date="2015-09" db="EMBL/GenBank/DDBJ databases">
        <title>Genome sequencing project for genomic taxonomy and phylogenomics of Bacillus-like bacteria.</title>
        <authorList>
            <person name="Liu B."/>
            <person name="Wang J."/>
            <person name="Zhu Y."/>
            <person name="Liu G."/>
            <person name="Chen Q."/>
            <person name="Chen Z."/>
            <person name="Lan J."/>
            <person name="Che J."/>
            <person name="Ge C."/>
            <person name="Shi H."/>
            <person name="Pan Z."/>
            <person name="Liu X."/>
        </authorList>
    </citation>
    <scope>NUCLEOTIDE SEQUENCE [LARGE SCALE GENOMIC DNA]</scope>
    <source>
        <strain evidence="7 8">DSM 8552</strain>
    </source>
</reference>
<protein>
    <submittedName>
        <fullName evidence="7">Peptidase</fullName>
    </submittedName>
</protein>
<evidence type="ECO:0000256" key="2">
    <source>
        <dbReference type="ARBA" id="ARBA00022723"/>
    </source>
</evidence>